<dbReference type="InterPro" id="IPR025058">
    <property type="entry name" value="DUF3995"/>
</dbReference>
<feature type="transmembrane region" description="Helical" evidence="1">
    <location>
        <begin position="81"/>
        <end position="99"/>
    </location>
</feature>
<dbReference type="Pfam" id="PF13160">
    <property type="entry name" value="DUF3995"/>
    <property type="match status" value="1"/>
</dbReference>
<feature type="transmembrane region" description="Helical" evidence="1">
    <location>
        <begin position="47"/>
        <end position="69"/>
    </location>
</feature>
<keyword evidence="1" id="KW-0472">Membrane</keyword>
<dbReference type="Proteomes" id="UP000660680">
    <property type="component" value="Unassembled WGS sequence"/>
</dbReference>
<comment type="caution">
    <text evidence="2">The sequence shown here is derived from an EMBL/GenBank/DDBJ whole genome shotgun (WGS) entry which is preliminary data.</text>
</comment>
<keyword evidence="1" id="KW-0812">Transmembrane</keyword>
<name>A0A918LIE0_9PSEU</name>
<sequence>MTVVVWALVVALVLIAIQHVVWMISPWPLRTPEELARKVVGVEADRLPSRPLTFGVVVLLAAAAYLVAARGGLVDAPGPEWLVTVGAGGVAVVLLARGLSGMATSLRRDTEFAHWDVRIYSPLSLTLGVLGAVVTLLA</sequence>
<feature type="transmembrane region" description="Helical" evidence="1">
    <location>
        <begin position="119"/>
        <end position="137"/>
    </location>
</feature>
<reference evidence="2" key="1">
    <citation type="journal article" date="2014" name="Int. J. Syst. Evol. Microbiol.">
        <title>Complete genome sequence of Corynebacterium casei LMG S-19264T (=DSM 44701T), isolated from a smear-ripened cheese.</title>
        <authorList>
            <consortium name="US DOE Joint Genome Institute (JGI-PGF)"/>
            <person name="Walter F."/>
            <person name="Albersmeier A."/>
            <person name="Kalinowski J."/>
            <person name="Ruckert C."/>
        </authorList>
    </citation>
    <scope>NUCLEOTIDE SEQUENCE</scope>
    <source>
        <strain evidence="2">JCM 3276</strain>
    </source>
</reference>
<evidence type="ECO:0008006" key="4">
    <source>
        <dbReference type="Google" id="ProtNLM"/>
    </source>
</evidence>
<evidence type="ECO:0000313" key="3">
    <source>
        <dbReference type="Proteomes" id="UP000660680"/>
    </source>
</evidence>
<accession>A0A918LIE0</accession>
<organism evidence="2 3">
    <name type="scientific">Actinokineospora fastidiosa</name>
    <dbReference type="NCBI Taxonomy" id="1816"/>
    <lineage>
        <taxon>Bacteria</taxon>
        <taxon>Bacillati</taxon>
        <taxon>Actinomycetota</taxon>
        <taxon>Actinomycetes</taxon>
        <taxon>Pseudonocardiales</taxon>
        <taxon>Pseudonocardiaceae</taxon>
        <taxon>Actinokineospora</taxon>
    </lineage>
</organism>
<dbReference type="EMBL" id="BMRB01000008">
    <property type="protein sequence ID" value="GGS55935.1"/>
    <property type="molecule type" value="Genomic_DNA"/>
</dbReference>
<evidence type="ECO:0000313" key="2">
    <source>
        <dbReference type="EMBL" id="GGS55935.1"/>
    </source>
</evidence>
<reference evidence="2" key="2">
    <citation type="submission" date="2020-09" db="EMBL/GenBank/DDBJ databases">
        <authorList>
            <person name="Sun Q."/>
            <person name="Ohkuma M."/>
        </authorList>
    </citation>
    <scope>NUCLEOTIDE SEQUENCE</scope>
    <source>
        <strain evidence="2">JCM 3276</strain>
    </source>
</reference>
<evidence type="ECO:0000256" key="1">
    <source>
        <dbReference type="SAM" id="Phobius"/>
    </source>
</evidence>
<proteinExistence type="predicted"/>
<protein>
    <recommendedName>
        <fullName evidence="4">DUF3995 domain-containing protein</fullName>
    </recommendedName>
</protein>
<dbReference type="RefSeq" id="WP_189213841.1">
    <property type="nucleotide sequence ID" value="NZ_BMRB01000008.1"/>
</dbReference>
<keyword evidence="3" id="KW-1185">Reference proteome</keyword>
<gene>
    <name evidence="2" type="ORF">GCM10010171_58610</name>
</gene>
<keyword evidence="1" id="KW-1133">Transmembrane helix</keyword>
<dbReference type="AlphaFoldDB" id="A0A918LIE0"/>